<name>A0A371I3A2_MUCPR</name>
<keyword evidence="2" id="KW-1185">Reference proteome</keyword>
<comment type="caution">
    <text evidence="1">The sequence shown here is derived from an EMBL/GenBank/DDBJ whole genome shotgun (WGS) entry which is preliminary data.</text>
</comment>
<dbReference type="AlphaFoldDB" id="A0A371I3A2"/>
<reference evidence="1" key="1">
    <citation type="submission" date="2018-05" db="EMBL/GenBank/DDBJ databases">
        <title>Draft genome of Mucuna pruriens seed.</title>
        <authorList>
            <person name="Nnadi N.E."/>
            <person name="Vos R."/>
            <person name="Hasami M.H."/>
            <person name="Devisetty U.K."/>
            <person name="Aguiy J.C."/>
        </authorList>
    </citation>
    <scope>NUCLEOTIDE SEQUENCE [LARGE SCALE GENOMIC DNA]</scope>
    <source>
        <strain evidence="1">JCA_2017</strain>
    </source>
</reference>
<organism evidence="1 2">
    <name type="scientific">Mucuna pruriens</name>
    <name type="common">Velvet bean</name>
    <name type="synonym">Dolichos pruriens</name>
    <dbReference type="NCBI Taxonomy" id="157652"/>
    <lineage>
        <taxon>Eukaryota</taxon>
        <taxon>Viridiplantae</taxon>
        <taxon>Streptophyta</taxon>
        <taxon>Embryophyta</taxon>
        <taxon>Tracheophyta</taxon>
        <taxon>Spermatophyta</taxon>
        <taxon>Magnoliopsida</taxon>
        <taxon>eudicotyledons</taxon>
        <taxon>Gunneridae</taxon>
        <taxon>Pentapetalae</taxon>
        <taxon>rosids</taxon>
        <taxon>fabids</taxon>
        <taxon>Fabales</taxon>
        <taxon>Fabaceae</taxon>
        <taxon>Papilionoideae</taxon>
        <taxon>50 kb inversion clade</taxon>
        <taxon>NPAAA clade</taxon>
        <taxon>indigoferoid/millettioid clade</taxon>
        <taxon>Phaseoleae</taxon>
        <taxon>Mucuna</taxon>
    </lineage>
</organism>
<proteinExistence type="predicted"/>
<accession>A0A371I3A2</accession>
<protein>
    <submittedName>
        <fullName evidence="1">Uncharacterized protein</fullName>
    </submittedName>
</protein>
<evidence type="ECO:0000313" key="2">
    <source>
        <dbReference type="Proteomes" id="UP000257109"/>
    </source>
</evidence>
<dbReference type="Proteomes" id="UP000257109">
    <property type="component" value="Unassembled WGS sequence"/>
</dbReference>
<sequence length="62" mass="7144">MTIQLTLLSIVYIVVSNISPLLDLISHTISILDLTTTIVEFIWLQYLLHDLDIQLEHDLLIL</sequence>
<dbReference type="EMBL" id="QJKJ01001032">
    <property type="protein sequence ID" value="RDY09527.1"/>
    <property type="molecule type" value="Genomic_DNA"/>
</dbReference>
<evidence type="ECO:0000313" key="1">
    <source>
        <dbReference type="EMBL" id="RDY09527.1"/>
    </source>
</evidence>
<gene>
    <name evidence="1" type="ORF">CR513_06098</name>
</gene>
<feature type="non-terminal residue" evidence="1">
    <location>
        <position position="1"/>
    </location>
</feature>